<comment type="subcellular location">
    <subcellularLocation>
        <location evidence="1">Cytoplasm</location>
    </subcellularLocation>
</comment>
<dbReference type="GO" id="GO:0006355">
    <property type="term" value="P:regulation of DNA-templated transcription"/>
    <property type="evidence" value="ECO:0007669"/>
    <property type="project" value="InterPro"/>
</dbReference>
<feature type="domain" description="Response regulatory" evidence="8">
    <location>
        <begin position="4"/>
        <end position="119"/>
    </location>
</feature>
<dbReference type="PROSITE" id="PS50110">
    <property type="entry name" value="RESPONSE_REGULATORY"/>
    <property type="match status" value="1"/>
</dbReference>
<dbReference type="InterPro" id="IPR016032">
    <property type="entry name" value="Sig_transdc_resp-reg_C-effctor"/>
</dbReference>
<dbReference type="InterPro" id="IPR011006">
    <property type="entry name" value="CheY-like_superfamily"/>
</dbReference>
<dbReference type="CDD" id="cd06170">
    <property type="entry name" value="LuxR_C_like"/>
    <property type="match status" value="1"/>
</dbReference>
<dbReference type="OrthoDB" id="9780153at2"/>
<dbReference type="Proteomes" id="UP000321558">
    <property type="component" value="Unassembled WGS sequence"/>
</dbReference>
<evidence type="ECO:0000259" key="7">
    <source>
        <dbReference type="PROSITE" id="PS50043"/>
    </source>
</evidence>
<evidence type="ECO:0000313" key="9">
    <source>
        <dbReference type="EMBL" id="GEN89123.1"/>
    </source>
</evidence>
<sequence length="225" mass="25829">MDSSIILSFKNKLFRDGIKRILECESEFRVISASDQIEEIKQYLYLKNNIVLMELIKPELNNLNKIKEITNRFSIAKVIVLAAEFDKYQVDYALKHGVQGYLLGEVSKESLIDSVKTVSRGNTYFDPKIAYDILRDYRKLDNDNRILSVERNMEYRKPLHLFTVRECEVLQLLAEGANNRKMANTLGISDKTVKNHVSSILSKMGVSDRTQAVLVAIKSGWVVIH</sequence>
<dbReference type="SUPFAM" id="SSF52172">
    <property type="entry name" value="CheY-like"/>
    <property type="match status" value="1"/>
</dbReference>
<dbReference type="InterPro" id="IPR000792">
    <property type="entry name" value="Tscrpt_reg_LuxR_C"/>
</dbReference>
<dbReference type="InterPro" id="IPR001789">
    <property type="entry name" value="Sig_transdc_resp-reg_receiver"/>
</dbReference>
<dbReference type="PROSITE" id="PS50043">
    <property type="entry name" value="HTH_LUXR_2"/>
    <property type="match status" value="1"/>
</dbReference>
<dbReference type="GO" id="GO:0000160">
    <property type="term" value="P:phosphorelay signal transduction system"/>
    <property type="evidence" value="ECO:0007669"/>
    <property type="project" value="InterPro"/>
</dbReference>
<dbReference type="PANTHER" id="PTHR43214:SF39">
    <property type="entry name" value="TRANSCRIPTIONAL REGULATORY PROTEIN DEGU"/>
    <property type="match status" value="1"/>
</dbReference>
<evidence type="ECO:0000256" key="5">
    <source>
        <dbReference type="ARBA" id="ARBA00023163"/>
    </source>
</evidence>
<proteinExistence type="predicted"/>
<gene>
    <name evidence="9" type="primary">degU_2</name>
    <name evidence="9" type="ORF">OSO01_38620</name>
</gene>
<dbReference type="SUPFAM" id="SSF46894">
    <property type="entry name" value="C-terminal effector domain of the bipartite response regulators"/>
    <property type="match status" value="1"/>
</dbReference>
<dbReference type="RefSeq" id="WP_147212052.1">
    <property type="nucleotide sequence ID" value="NZ_BJYM01000019.1"/>
</dbReference>
<dbReference type="EMBL" id="BJYM01000019">
    <property type="protein sequence ID" value="GEN89123.1"/>
    <property type="molecule type" value="Genomic_DNA"/>
</dbReference>
<evidence type="ECO:0000256" key="3">
    <source>
        <dbReference type="ARBA" id="ARBA00023015"/>
    </source>
</evidence>
<dbReference type="GO" id="GO:0003677">
    <property type="term" value="F:DNA binding"/>
    <property type="evidence" value="ECO:0007669"/>
    <property type="project" value="UniProtKB-KW"/>
</dbReference>
<evidence type="ECO:0000259" key="8">
    <source>
        <dbReference type="PROSITE" id="PS50110"/>
    </source>
</evidence>
<dbReference type="Pfam" id="PF00196">
    <property type="entry name" value="GerE"/>
    <property type="match status" value="1"/>
</dbReference>
<dbReference type="AlphaFoldDB" id="A0A511ZNT7"/>
<dbReference type="Gene3D" id="3.40.50.2300">
    <property type="match status" value="1"/>
</dbReference>
<dbReference type="PRINTS" id="PR00038">
    <property type="entry name" value="HTHLUXR"/>
</dbReference>
<protein>
    <submittedName>
        <fullName evidence="9">Transcriptional regulatory protein DegU</fullName>
    </submittedName>
</protein>
<dbReference type="SMART" id="SM00421">
    <property type="entry name" value="HTH_LUXR"/>
    <property type="match status" value="1"/>
</dbReference>
<keyword evidence="2" id="KW-0597">Phosphoprotein</keyword>
<accession>A0A511ZNT7</accession>
<evidence type="ECO:0000313" key="10">
    <source>
        <dbReference type="Proteomes" id="UP000321558"/>
    </source>
</evidence>
<evidence type="ECO:0000256" key="4">
    <source>
        <dbReference type="ARBA" id="ARBA00023125"/>
    </source>
</evidence>
<evidence type="ECO:0000256" key="2">
    <source>
        <dbReference type="ARBA" id="ARBA00022553"/>
    </source>
</evidence>
<feature type="domain" description="HTH luxR-type" evidence="7">
    <location>
        <begin position="155"/>
        <end position="220"/>
    </location>
</feature>
<organism evidence="9 10">
    <name type="scientific">Oceanobacillus sojae</name>
    <dbReference type="NCBI Taxonomy" id="582851"/>
    <lineage>
        <taxon>Bacteria</taxon>
        <taxon>Bacillati</taxon>
        <taxon>Bacillota</taxon>
        <taxon>Bacilli</taxon>
        <taxon>Bacillales</taxon>
        <taxon>Bacillaceae</taxon>
        <taxon>Oceanobacillus</taxon>
    </lineage>
</organism>
<dbReference type="PANTHER" id="PTHR43214">
    <property type="entry name" value="TWO-COMPONENT RESPONSE REGULATOR"/>
    <property type="match status" value="1"/>
</dbReference>
<evidence type="ECO:0000256" key="6">
    <source>
        <dbReference type="PROSITE-ProRule" id="PRU00169"/>
    </source>
</evidence>
<dbReference type="GO" id="GO:0005737">
    <property type="term" value="C:cytoplasm"/>
    <property type="evidence" value="ECO:0007669"/>
    <property type="project" value="UniProtKB-SubCell"/>
</dbReference>
<comment type="caution">
    <text evidence="6">Lacks conserved residue(s) required for the propagation of feature annotation.</text>
</comment>
<keyword evidence="10" id="KW-1185">Reference proteome</keyword>
<comment type="caution">
    <text evidence="9">The sequence shown here is derived from an EMBL/GenBank/DDBJ whole genome shotgun (WGS) entry which is preliminary data.</text>
</comment>
<evidence type="ECO:0000256" key="1">
    <source>
        <dbReference type="ARBA" id="ARBA00004496"/>
    </source>
</evidence>
<dbReference type="InterPro" id="IPR039420">
    <property type="entry name" value="WalR-like"/>
</dbReference>
<reference evidence="9 10" key="1">
    <citation type="submission" date="2019-07" db="EMBL/GenBank/DDBJ databases">
        <title>Whole genome shotgun sequence of Oceanobacillus sojae NBRC 105379.</title>
        <authorList>
            <person name="Hosoyama A."/>
            <person name="Uohara A."/>
            <person name="Ohji S."/>
            <person name="Ichikawa N."/>
        </authorList>
    </citation>
    <scope>NUCLEOTIDE SEQUENCE [LARGE SCALE GENOMIC DNA]</scope>
    <source>
        <strain evidence="9 10">NBRC 105379</strain>
    </source>
</reference>
<keyword evidence="4" id="KW-0238">DNA-binding</keyword>
<keyword evidence="5" id="KW-0804">Transcription</keyword>
<keyword evidence="3" id="KW-0805">Transcription regulation</keyword>
<name>A0A511ZNT7_9BACI</name>